<dbReference type="Proteomes" id="UP000789405">
    <property type="component" value="Unassembled WGS sequence"/>
</dbReference>
<keyword evidence="2" id="KW-1185">Reference proteome</keyword>
<sequence>MPLMKKNSDYIKKFFDIYDIKRMTPLEYLCWKYSETKKLYTTLESEKTDYINFINDKLDKESIKHHKT</sequence>
<gene>
    <name evidence="1" type="ORF">DERYTH_LOCUS21917</name>
</gene>
<protein>
    <submittedName>
        <fullName evidence="1">12568_t:CDS:1</fullName>
    </submittedName>
</protein>
<accession>A0A9N9JTQ8</accession>
<evidence type="ECO:0000313" key="1">
    <source>
        <dbReference type="EMBL" id="CAG8793609.1"/>
    </source>
</evidence>
<reference evidence="1" key="1">
    <citation type="submission" date="2021-06" db="EMBL/GenBank/DDBJ databases">
        <authorList>
            <person name="Kallberg Y."/>
            <person name="Tangrot J."/>
            <person name="Rosling A."/>
        </authorList>
    </citation>
    <scope>NUCLEOTIDE SEQUENCE</scope>
    <source>
        <strain evidence="1">MA453B</strain>
    </source>
</reference>
<dbReference type="EMBL" id="CAJVPY010029009">
    <property type="protein sequence ID" value="CAG8793609.1"/>
    <property type="molecule type" value="Genomic_DNA"/>
</dbReference>
<feature type="non-terminal residue" evidence="1">
    <location>
        <position position="68"/>
    </location>
</feature>
<dbReference type="AlphaFoldDB" id="A0A9N9JTQ8"/>
<organism evidence="1 2">
    <name type="scientific">Dentiscutata erythropus</name>
    <dbReference type="NCBI Taxonomy" id="1348616"/>
    <lineage>
        <taxon>Eukaryota</taxon>
        <taxon>Fungi</taxon>
        <taxon>Fungi incertae sedis</taxon>
        <taxon>Mucoromycota</taxon>
        <taxon>Glomeromycotina</taxon>
        <taxon>Glomeromycetes</taxon>
        <taxon>Diversisporales</taxon>
        <taxon>Gigasporaceae</taxon>
        <taxon>Dentiscutata</taxon>
    </lineage>
</organism>
<proteinExistence type="predicted"/>
<evidence type="ECO:0000313" key="2">
    <source>
        <dbReference type="Proteomes" id="UP000789405"/>
    </source>
</evidence>
<comment type="caution">
    <text evidence="1">The sequence shown here is derived from an EMBL/GenBank/DDBJ whole genome shotgun (WGS) entry which is preliminary data.</text>
</comment>
<name>A0A9N9JTQ8_9GLOM</name>